<dbReference type="SUPFAM" id="SSF48452">
    <property type="entry name" value="TPR-like"/>
    <property type="match status" value="2"/>
</dbReference>
<keyword evidence="1" id="KW-0547">Nucleotide-binding</keyword>
<protein>
    <recommendedName>
        <fullName evidence="5">MalT-like TPR region domain-containing protein</fullName>
    </recommendedName>
</protein>
<keyword evidence="4" id="KW-1185">Reference proteome</keyword>
<dbReference type="Gene3D" id="1.25.40.10">
    <property type="entry name" value="Tetratricopeptide repeat domain"/>
    <property type="match status" value="2"/>
</dbReference>
<dbReference type="PANTHER" id="PTHR16305:SF28">
    <property type="entry name" value="GUANYLATE CYCLASE DOMAIN-CONTAINING PROTEIN"/>
    <property type="match status" value="1"/>
</dbReference>
<proteinExistence type="predicted"/>
<name>A0ABM8GZP2_9MICO</name>
<reference evidence="4" key="1">
    <citation type="journal article" date="2019" name="Int. J. Syst. Evol. Microbiol.">
        <title>The Global Catalogue of Microorganisms (GCM) 10K type strain sequencing project: providing services to taxonomists for standard genome sequencing and annotation.</title>
        <authorList>
            <consortium name="The Broad Institute Genomics Platform"/>
            <consortium name="The Broad Institute Genome Sequencing Center for Infectious Disease"/>
            <person name="Wu L."/>
            <person name="Ma J."/>
        </authorList>
    </citation>
    <scope>NUCLEOTIDE SEQUENCE [LARGE SCALE GENOMIC DNA]</scope>
    <source>
        <strain evidence="4">NBRC 109019</strain>
    </source>
</reference>
<dbReference type="EMBL" id="AP027734">
    <property type="protein sequence ID" value="BDZ53971.1"/>
    <property type="molecule type" value="Genomic_DNA"/>
</dbReference>
<sequence>MRALRRGAAVDVLPQSIEGMIAARVDRLPPADRNLLRRLAVLGVGFREEHIPAVVDRADDPAARHAMLTRLGDFLIVDGNGWVNFQHSLIRDVAYGGMPFKTRRDLHARVGDAILAAASKRTAGRVALLSVHYSEARRWPEAWRFSREAGERAKEIYANLEAATFYRRALTASRSIPDLAPAEVADVAEALGDVLELAGLFEQSVDAFRQAGLLVRDDPIRSADVLLKRARARARRGSYRTAYRDLTVGRRLVASIGTAEALGATARLDALNAQIRQLQEHMPAAVRLAQQAMVEAEASGERAALARSYQVLDAAYVMLGQSAKAVYGERALAIYEELGDLPGTAVVTNNLGGQAYLDGRWEDAVDYYARARDAFVRAGNEAEAATCGANIGEVLVSQLRLREAEEVLVPSVRVLRAYGLVDAAIFAEMQLARLRLLRGDDGAMEGLAQLRAEAVRTGQVQSAIEAAILIAHGLVLRGSAEEALDLLAETERGSGADAELYGSTIARTRASALAALGRTGQARDEVAAGLALAREQGLAFEVAQLRLVEAGLMEDPSAASVIREEAEGVLRGLGVVAATPSPRS</sequence>
<keyword evidence="2" id="KW-0067">ATP-binding</keyword>
<accession>A0ABM8GZP2</accession>
<dbReference type="PANTHER" id="PTHR16305">
    <property type="entry name" value="TESTICULAR SOLUBLE ADENYLYL CYCLASE"/>
    <property type="match status" value="1"/>
</dbReference>
<evidence type="ECO:0000313" key="4">
    <source>
        <dbReference type="Proteomes" id="UP001321477"/>
    </source>
</evidence>
<gene>
    <name evidence="3" type="ORF">GCM10025870_10440</name>
</gene>
<evidence type="ECO:0008006" key="5">
    <source>
        <dbReference type="Google" id="ProtNLM"/>
    </source>
</evidence>
<dbReference type="RefSeq" id="WP_286329470.1">
    <property type="nucleotide sequence ID" value="NZ_AP027734.1"/>
</dbReference>
<organism evidence="3 4">
    <name type="scientific">Agromyces marinus</name>
    <dbReference type="NCBI Taxonomy" id="1389020"/>
    <lineage>
        <taxon>Bacteria</taxon>
        <taxon>Bacillati</taxon>
        <taxon>Actinomycetota</taxon>
        <taxon>Actinomycetes</taxon>
        <taxon>Micrococcales</taxon>
        <taxon>Microbacteriaceae</taxon>
        <taxon>Agromyces</taxon>
    </lineage>
</organism>
<dbReference type="InterPro" id="IPR011990">
    <property type="entry name" value="TPR-like_helical_dom_sf"/>
</dbReference>
<dbReference type="Proteomes" id="UP001321477">
    <property type="component" value="Chromosome"/>
</dbReference>
<evidence type="ECO:0000313" key="3">
    <source>
        <dbReference type="EMBL" id="BDZ53971.1"/>
    </source>
</evidence>
<evidence type="ECO:0000256" key="2">
    <source>
        <dbReference type="ARBA" id="ARBA00022840"/>
    </source>
</evidence>
<evidence type="ECO:0000256" key="1">
    <source>
        <dbReference type="ARBA" id="ARBA00022741"/>
    </source>
</evidence>